<feature type="modified residue" description="N6-(pyridoxal phosphate)lysine" evidence="4">
    <location>
        <position position="264"/>
    </location>
</feature>
<dbReference type="Pfam" id="PF00266">
    <property type="entry name" value="Aminotran_5"/>
    <property type="match status" value="1"/>
</dbReference>
<comment type="function">
    <text evidence="4 6">Catalyzes the cleavage of L-kynurenine (L-Kyn) and L-3-hydroxykynurenine (L-3OHKyn) into anthranilic acid (AA) and 3-hydroxyanthranilic acid (3-OHAA), respectively.</text>
</comment>
<comment type="subunit">
    <text evidence="4 6">Homodimer.</text>
</comment>
<evidence type="ECO:0000313" key="9">
    <source>
        <dbReference type="Proteomes" id="UP000183200"/>
    </source>
</evidence>
<dbReference type="GO" id="GO:0030170">
    <property type="term" value="F:pyridoxal phosphate binding"/>
    <property type="evidence" value="ECO:0007669"/>
    <property type="project" value="UniProtKB-UniRule"/>
</dbReference>
<dbReference type="STRING" id="430522.BFS30_26010"/>
<dbReference type="GO" id="GO:0097053">
    <property type="term" value="P:L-kynurenine catabolic process"/>
    <property type="evidence" value="ECO:0007669"/>
    <property type="project" value="UniProtKB-UniRule"/>
</dbReference>
<comment type="pathway">
    <text evidence="4 6">Cofactor biosynthesis; NAD(+) biosynthesis; quinolinate from L-kynurenine: step 2/3.</text>
</comment>
<name>A0A1G9KN68_9SPHI</name>
<evidence type="ECO:0000256" key="6">
    <source>
        <dbReference type="PIRNR" id="PIRNR038800"/>
    </source>
</evidence>
<dbReference type="EMBL" id="FNGY01000001">
    <property type="protein sequence ID" value="SDL50893.1"/>
    <property type="molecule type" value="Genomic_DNA"/>
</dbReference>
<sequence>MDNKKAGKFIYLPFLLIFETMKFENTLAFAQSLDQADLLSDRRNDFLFPQQNGKPFIYLCGNSLGLQPKAAREVLELQLSNWENLAVEGWFEGSSPWMFYHKELKKLMAPIVGASPLEVCPMNTLTVNLHLLMVSFYKPAGSRFKIIMEAGAFPSDQYAIESQVRFHGFDPKDAIIEVSPRAGEYTLRTEDIIAEIEANGAEIALVLFGGVNYFTGQWFDMEAITKAGHAVGAIVGFDLAHAAGNVPLKLHDWNIDFACWCSYKYQNSGPGGISGIFVHDKHFGDTTLNRFAGWWGYQEQQRFKMEKGFVPEAGADGWQISCTQVMPMALYHASLLNFEKAGFIEPLRAKSKTLTSYLIYLVNEVNSSLGEEQFKVITPAEEKDRGAQVSIIAKQDGKEIFQQLVAHNVLGDWREPNVIRLSPVPMYNSFEDVFLCAELMLKISKELRR</sequence>
<protein>
    <recommendedName>
        <fullName evidence="4 5">Kynureninase</fullName>
        <ecNumber evidence="4 5">3.7.1.3</ecNumber>
    </recommendedName>
    <alternativeName>
        <fullName evidence="4">L-kynurenine hydrolase</fullName>
    </alternativeName>
</protein>
<dbReference type="Gene3D" id="3.40.640.10">
    <property type="entry name" value="Type I PLP-dependent aspartate aminotransferase-like (Major domain)"/>
    <property type="match status" value="1"/>
</dbReference>
<dbReference type="InterPro" id="IPR015424">
    <property type="entry name" value="PyrdxlP-dep_Trfase"/>
</dbReference>
<comment type="catalytic activity">
    <reaction evidence="4 6">
        <text>L-kynurenine + H2O = anthranilate + L-alanine + H(+)</text>
        <dbReference type="Rhea" id="RHEA:16813"/>
        <dbReference type="ChEBI" id="CHEBI:15377"/>
        <dbReference type="ChEBI" id="CHEBI:15378"/>
        <dbReference type="ChEBI" id="CHEBI:16567"/>
        <dbReference type="ChEBI" id="CHEBI:57959"/>
        <dbReference type="ChEBI" id="CHEBI:57972"/>
        <dbReference type="EC" id="3.7.1.3"/>
    </reaction>
</comment>
<evidence type="ECO:0000259" key="7">
    <source>
        <dbReference type="Pfam" id="PF00266"/>
    </source>
</evidence>
<dbReference type="GO" id="GO:0019805">
    <property type="term" value="P:quinolinate biosynthetic process"/>
    <property type="evidence" value="ECO:0007669"/>
    <property type="project" value="UniProtKB-UniRule"/>
</dbReference>
<feature type="domain" description="Aminotransferase class V" evidence="7">
    <location>
        <begin position="184"/>
        <end position="282"/>
    </location>
</feature>
<gene>
    <name evidence="4" type="primary">kynU</name>
    <name evidence="8" type="ORF">SAMN05421820_101625</name>
</gene>
<dbReference type="Proteomes" id="UP000183200">
    <property type="component" value="Unassembled WGS sequence"/>
</dbReference>
<feature type="binding site" evidence="4">
    <location>
        <position position="238"/>
    </location>
    <ligand>
        <name>pyridoxal 5'-phosphate</name>
        <dbReference type="ChEBI" id="CHEBI:597326"/>
    </ligand>
</feature>
<feature type="binding site" evidence="4">
    <location>
        <position position="126"/>
    </location>
    <ligand>
        <name>pyridoxal 5'-phosphate</name>
        <dbReference type="ChEBI" id="CHEBI:597326"/>
    </ligand>
</feature>
<dbReference type="GO" id="GO:0019441">
    <property type="term" value="P:L-tryptophan catabolic process to kynurenine"/>
    <property type="evidence" value="ECO:0007669"/>
    <property type="project" value="TreeGrafter"/>
</dbReference>
<feature type="binding site" evidence="4">
    <location>
        <begin position="153"/>
        <end position="156"/>
    </location>
    <ligand>
        <name>pyridoxal 5'-phosphate</name>
        <dbReference type="ChEBI" id="CHEBI:597326"/>
    </ligand>
</feature>
<evidence type="ECO:0000256" key="3">
    <source>
        <dbReference type="ARBA" id="ARBA00022898"/>
    </source>
</evidence>
<evidence type="ECO:0000313" key="8">
    <source>
        <dbReference type="EMBL" id="SDL50893.1"/>
    </source>
</evidence>
<dbReference type="Pfam" id="PF22580">
    <property type="entry name" value="KYNU_C"/>
    <property type="match status" value="1"/>
</dbReference>
<dbReference type="FunFam" id="3.40.640.10:FF:000031">
    <property type="entry name" value="Kynureninase"/>
    <property type="match status" value="1"/>
</dbReference>
<feature type="binding site" evidence="4">
    <location>
        <position position="241"/>
    </location>
    <ligand>
        <name>pyridoxal 5'-phosphate</name>
        <dbReference type="ChEBI" id="CHEBI:597326"/>
    </ligand>
</feature>
<dbReference type="GO" id="GO:0005737">
    <property type="term" value="C:cytoplasm"/>
    <property type="evidence" value="ECO:0007669"/>
    <property type="project" value="UniProtKB-UniRule"/>
</dbReference>
<dbReference type="GO" id="GO:0009435">
    <property type="term" value="P:NAD+ biosynthetic process"/>
    <property type="evidence" value="ECO:0007669"/>
    <property type="project" value="UniProtKB-UniRule"/>
</dbReference>
<keyword evidence="3 4" id="KW-0663">Pyridoxal phosphate</keyword>
<dbReference type="AlphaFoldDB" id="A0A1G9KN68"/>
<dbReference type="InterPro" id="IPR010111">
    <property type="entry name" value="Kynureninase"/>
</dbReference>
<dbReference type="NCBIfam" id="TIGR01814">
    <property type="entry name" value="kynureninase"/>
    <property type="match status" value="1"/>
</dbReference>
<accession>A0A1G9KN68</accession>
<keyword evidence="2 4" id="KW-0378">Hydrolase</keyword>
<dbReference type="OrthoDB" id="9812626at2"/>
<feature type="binding site" evidence="4">
    <location>
        <position position="263"/>
    </location>
    <ligand>
        <name>pyridoxal 5'-phosphate</name>
        <dbReference type="ChEBI" id="CHEBI:597326"/>
    </ligand>
</feature>
<dbReference type="UniPathway" id="UPA00334">
    <property type="reaction ID" value="UER00455"/>
</dbReference>
<dbReference type="GO" id="GO:0030429">
    <property type="term" value="F:kynureninase activity"/>
    <property type="evidence" value="ECO:0007669"/>
    <property type="project" value="UniProtKB-UniRule"/>
</dbReference>
<comment type="caution">
    <text evidence="4">Lacks conserved residue(s) required for the propagation of feature annotation.</text>
</comment>
<comment type="pathway">
    <text evidence="4 6">Amino-acid degradation; L-kynurenine degradation; L-alanine and anthranilate from L-kynurenine: step 1/1.</text>
</comment>
<comment type="catalytic activity">
    <reaction evidence="6">
        <text>3-hydroxy-L-kynurenine + H2O = 3-hydroxyanthranilate + L-alanine + H(+)</text>
        <dbReference type="Rhea" id="RHEA:25143"/>
        <dbReference type="ChEBI" id="CHEBI:15377"/>
        <dbReference type="ChEBI" id="CHEBI:15378"/>
        <dbReference type="ChEBI" id="CHEBI:36559"/>
        <dbReference type="ChEBI" id="CHEBI:57972"/>
        <dbReference type="ChEBI" id="CHEBI:58125"/>
        <dbReference type="EC" id="3.7.1.3"/>
    </reaction>
</comment>
<reference evidence="9" key="1">
    <citation type="submission" date="2016-10" db="EMBL/GenBank/DDBJ databases">
        <authorList>
            <person name="Varghese N."/>
            <person name="Submissions S."/>
        </authorList>
    </citation>
    <scope>NUCLEOTIDE SEQUENCE [LARGE SCALE GENOMIC DNA]</scope>
    <source>
        <strain evidence="9">DSM 19110</strain>
    </source>
</reference>
<evidence type="ECO:0000256" key="4">
    <source>
        <dbReference type="HAMAP-Rule" id="MF_01970"/>
    </source>
</evidence>
<evidence type="ECO:0000256" key="1">
    <source>
        <dbReference type="ARBA" id="ARBA00022642"/>
    </source>
</evidence>
<dbReference type="PANTHER" id="PTHR14084">
    <property type="entry name" value="KYNURENINASE"/>
    <property type="match status" value="1"/>
</dbReference>
<comment type="cofactor">
    <cofactor evidence="4 6">
        <name>pyridoxal 5'-phosphate</name>
        <dbReference type="ChEBI" id="CHEBI:597326"/>
    </cofactor>
</comment>
<evidence type="ECO:0000256" key="2">
    <source>
        <dbReference type="ARBA" id="ARBA00022801"/>
    </source>
</evidence>
<dbReference type="EC" id="3.7.1.3" evidence="4 5"/>
<evidence type="ECO:0000256" key="5">
    <source>
        <dbReference type="NCBIfam" id="TIGR01814"/>
    </source>
</evidence>
<dbReference type="HAMAP" id="MF_01970">
    <property type="entry name" value="Kynureninase"/>
    <property type="match status" value="1"/>
</dbReference>
<proteinExistence type="inferred from homology"/>
<keyword evidence="1 4" id="KW-0662">Pyridine nucleotide biosynthesis</keyword>
<dbReference type="GO" id="GO:0043420">
    <property type="term" value="P:anthranilate metabolic process"/>
    <property type="evidence" value="ECO:0007669"/>
    <property type="project" value="TreeGrafter"/>
</dbReference>
<dbReference type="SUPFAM" id="SSF53383">
    <property type="entry name" value="PLP-dependent transferases"/>
    <property type="match status" value="1"/>
</dbReference>
<dbReference type="InterPro" id="IPR000192">
    <property type="entry name" value="Aminotrans_V_dom"/>
</dbReference>
<dbReference type="InterPro" id="IPR015422">
    <property type="entry name" value="PyrdxlP-dep_Trfase_small"/>
</dbReference>
<dbReference type="PANTHER" id="PTHR14084:SF0">
    <property type="entry name" value="KYNURENINASE"/>
    <property type="match status" value="1"/>
</dbReference>
<feature type="binding site" evidence="4">
    <location>
        <position position="125"/>
    </location>
    <ligand>
        <name>pyridoxal 5'-phosphate</name>
        <dbReference type="ChEBI" id="CHEBI:597326"/>
    </ligand>
</feature>
<feature type="binding site" evidence="4">
    <location>
        <position position="294"/>
    </location>
    <ligand>
        <name>pyridoxal 5'-phosphate</name>
        <dbReference type="ChEBI" id="CHEBI:597326"/>
    </ligand>
</feature>
<dbReference type="UniPathway" id="UPA00253">
    <property type="reaction ID" value="UER00329"/>
</dbReference>
<comment type="similarity">
    <text evidence="4 6">Belongs to the kynureninase family.</text>
</comment>
<organism evidence="8 9">
    <name type="scientific">Pedobacter steynii</name>
    <dbReference type="NCBI Taxonomy" id="430522"/>
    <lineage>
        <taxon>Bacteria</taxon>
        <taxon>Pseudomonadati</taxon>
        <taxon>Bacteroidota</taxon>
        <taxon>Sphingobacteriia</taxon>
        <taxon>Sphingobacteriales</taxon>
        <taxon>Sphingobacteriaceae</taxon>
        <taxon>Pedobacter</taxon>
    </lineage>
</organism>
<dbReference type="Gene3D" id="3.90.1150.10">
    <property type="entry name" value="Aspartate Aminotransferase, domain 1"/>
    <property type="match status" value="1"/>
</dbReference>
<keyword evidence="9" id="KW-1185">Reference proteome</keyword>
<dbReference type="PIRSF" id="PIRSF038800">
    <property type="entry name" value="KYNU"/>
    <property type="match status" value="1"/>
</dbReference>
<dbReference type="InterPro" id="IPR015421">
    <property type="entry name" value="PyrdxlP-dep_Trfase_major"/>
</dbReference>